<dbReference type="EMBL" id="UIGB01000001">
    <property type="protein sequence ID" value="SUU86162.1"/>
    <property type="molecule type" value="Genomic_DNA"/>
</dbReference>
<gene>
    <name evidence="2" type="ORF">NCTC12722_03384</name>
</gene>
<sequence>MKMAFTHPSQIDAIRRKDKRERENHANLKRIAAGTSAPEVSSRIAPYGLNRPHEVVDFPYLAHNGPEDKSPKEKCISLVTGDRVPAKFEQDYIAYREYAEACIAEKYEPFGATPIHFDLYAIELGKDGKHAWRGRGAFDPSFVWDMERFPDRLGRIGATLAARGLYIVLDVVRDCNLICDASGKVISFRGAASDYDLTEKQPRVRLVADGAIRIRWEQKSFGKWITKAIVAHNGEALPPGKGKRYAERVERYSKLKDLDYRPHTFAVYDINCSDKGGTQFYAIGKDNLWHQYGRCKGNAFTGDEKADGFDLDGFGDLPGSLTAEQLAFLDCRLAAQGFEIALVPTEDEDFNEEATTQAELLSLMSGCNVSIPEGIDFG</sequence>
<proteinExistence type="predicted"/>
<organism evidence="2 3">
    <name type="scientific">Afipia felis</name>
    <name type="common">Cat scratch disease bacillus</name>
    <dbReference type="NCBI Taxonomy" id="1035"/>
    <lineage>
        <taxon>Bacteria</taxon>
        <taxon>Pseudomonadati</taxon>
        <taxon>Pseudomonadota</taxon>
        <taxon>Alphaproteobacteria</taxon>
        <taxon>Hyphomicrobiales</taxon>
        <taxon>Nitrobacteraceae</taxon>
        <taxon>Afipia</taxon>
    </lineage>
</organism>
<dbReference type="AlphaFoldDB" id="A0A380WB76"/>
<evidence type="ECO:0000256" key="1">
    <source>
        <dbReference type="SAM" id="MobiDB-lite"/>
    </source>
</evidence>
<feature type="region of interest" description="Disordered" evidence="1">
    <location>
        <begin position="15"/>
        <end position="34"/>
    </location>
</feature>
<protein>
    <submittedName>
        <fullName evidence="2">Uncharacterized protein</fullName>
    </submittedName>
</protein>
<evidence type="ECO:0000313" key="3">
    <source>
        <dbReference type="Proteomes" id="UP000254343"/>
    </source>
</evidence>
<evidence type="ECO:0000313" key="2">
    <source>
        <dbReference type="EMBL" id="SUU86162.1"/>
    </source>
</evidence>
<name>A0A380WB76_AFIFE</name>
<dbReference type="Proteomes" id="UP000254343">
    <property type="component" value="Unassembled WGS sequence"/>
</dbReference>
<accession>A0A380WB76</accession>
<dbReference type="RefSeq" id="WP_002716986.1">
    <property type="nucleotide sequence ID" value="NZ_UFSI01000001.1"/>
</dbReference>
<reference evidence="2 3" key="1">
    <citation type="submission" date="2018-06" db="EMBL/GenBank/DDBJ databases">
        <authorList>
            <consortium name="Pathogen Informatics"/>
            <person name="Doyle S."/>
        </authorList>
    </citation>
    <scope>NUCLEOTIDE SEQUENCE [LARGE SCALE GENOMIC DNA]</scope>
    <source>
        <strain evidence="2 3">NCTC12722</strain>
    </source>
</reference>